<reference evidence="1 2" key="1">
    <citation type="submission" date="2019-12" db="EMBL/GenBank/DDBJ databases">
        <title>The whole genome sequencing of a strain isolated from a Mars analog, Dalangtan Playa.</title>
        <authorList>
            <person name="Huang T."/>
        </authorList>
    </citation>
    <scope>NUCLEOTIDE SEQUENCE [LARGE SCALE GENOMIC DNA]</scope>
    <source>
        <strain evidence="1 2">DP4-553-S</strain>
    </source>
</reference>
<name>A0ABX7VTY9_9BACI</name>
<accession>A0ABX7VTY9</accession>
<dbReference type="EMBL" id="CP046956">
    <property type="protein sequence ID" value="QTM99993.1"/>
    <property type="molecule type" value="Genomic_DNA"/>
</dbReference>
<keyword evidence="2" id="KW-1185">Reference proteome</keyword>
<evidence type="ECO:0000313" key="2">
    <source>
        <dbReference type="Proteomes" id="UP000665043"/>
    </source>
</evidence>
<protein>
    <submittedName>
        <fullName evidence="1">Uncharacterized protein</fullName>
    </submittedName>
</protein>
<dbReference type="RefSeq" id="WP_209365151.1">
    <property type="nucleotide sequence ID" value="NZ_CP046956.1"/>
</dbReference>
<organism evidence="1 2">
    <name type="scientific">Sediminibacillus dalangtanensis</name>
    <dbReference type="NCBI Taxonomy" id="2729421"/>
    <lineage>
        <taxon>Bacteria</taxon>
        <taxon>Bacillati</taxon>
        <taxon>Bacillota</taxon>
        <taxon>Bacilli</taxon>
        <taxon>Bacillales</taxon>
        <taxon>Bacillaceae</taxon>
        <taxon>Sediminibacillus</taxon>
    </lineage>
</organism>
<evidence type="ECO:0000313" key="1">
    <source>
        <dbReference type="EMBL" id="QTM99993.1"/>
    </source>
</evidence>
<gene>
    <name evidence="1" type="ORF">ERJ70_12235</name>
</gene>
<proteinExistence type="predicted"/>
<dbReference type="Proteomes" id="UP000665043">
    <property type="component" value="Chromosome"/>
</dbReference>
<sequence>MRFTYSVYLLKFFNSIVHELERVYPCFSGGSFHFILECPMKRKERSGKKIIGLTVFFFARLSISNSNQNGFVPFASIAYKEFEASLSCELGRMKSKACNSW</sequence>